<sequence length="220" mass="23940">MDDIVKQAMAKWPNVPNCYGWLGLDARGNWRMRDERAQQLGLAGDKLSNPALVGFIVRNYGSDERGCWYFQNGPQRVYLNLETTPFVARTDPAAGFALHTGAAFAPEAAWLTEAGELVLRQGDTVAQLDDRDMAQAMERLEIGGRPAGDDALLAWLSAADATRGQTPDRTAPATDAAPNRGLSPVSAPLVLRAGGRDIPVQHLRSEDIPSRFNFQRLPAA</sequence>
<organism evidence="2 3">
    <name type="scientific">Pseudoduganella namucuonensis</name>
    <dbReference type="NCBI Taxonomy" id="1035707"/>
    <lineage>
        <taxon>Bacteria</taxon>
        <taxon>Pseudomonadati</taxon>
        <taxon>Pseudomonadota</taxon>
        <taxon>Betaproteobacteria</taxon>
        <taxon>Burkholderiales</taxon>
        <taxon>Oxalobacteraceae</taxon>
        <taxon>Telluria group</taxon>
        <taxon>Pseudoduganella</taxon>
    </lineage>
</organism>
<reference evidence="3" key="1">
    <citation type="submission" date="2016-10" db="EMBL/GenBank/DDBJ databases">
        <authorList>
            <person name="Varghese N."/>
            <person name="Submissions S."/>
        </authorList>
    </citation>
    <scope>NUCLEOTIDE SEQUENCE [LARGE SCALE GENOMIC DNA]</scope>
    <source>
        <strain evidence="3">CGMCC 1.11014</strain>
    </source>
</reference>
<dbReference type="EMBL" id="FPBO01000017">
    <property type="protein sequence ID" value="SFU97870.1"/>
    <property type="molecule type" value="Genomic_DNA"/>
</dbReference>
<dbReference type="OrthoDB" id="7057642at2"/>
<keyword evidence="3" id="KW-1185">Reference proteome</keyword>
<evidence type="ECO:0000313" key="2">
    <source>
        <dbReference type="EMBL" id="SFU97870.1"/>
    </source>
</evidence>
<dbReference type="RefSeq" id="WP_093557021.1">
    <property type="nucleotide sequence ID" value="NZ_FPBO01000017.1"/>
</dbReference>
<feature type="region of interest" description="Disordered" evidence="1">
    <location>
        <begin position="163"/>
        <end position="185"/>
    </location>
</feature>
<evidence type="ECO:0000256" key="1">
    <source>
        <dbReference type="SAM" id="MobiDB-lite"/>
    </source>
</evidence>
<dbReference type="Proteomes" id="UP000199391">
    <property type="component" value="Unassembled WGS sequence"/>
</dbReference>
<dbReference type="STRING" id="1035707.SAMN05216552_101793"/>
<evidence type="ECO:0000313" key="3">
    <source>
        <dbReference type="Proteomes" id="UP000199391"/>
    </source>
</evidence>
<gene>
    <name evidence="2" type="ORF">SAMN05216552_101793</name>
</gene>
<feature type="compositionally biased region" description="Low complexity" evidence="1">
    <location>
        <begin position="163"/>
        <end position="178"/>
    </location>
</feature>
<dbReference type="InterPro" id="IPR021332">
    <property type="entry name" value="DUF2944"/>
</dbReference>
<proteinExistence type="predicted"/>
<name>A0A1I7KKB7_9BURK</name>
<protein>
    <recommendedName>
        <fullName evidence="4">DUF2946 family protein</fullName>
    </recommendedName>
</protein>
<accession>A0A1I7KKB7</accession>
<evidence type="ECO:0008006" key="4">
    <source>
        <dbReference type="Google" id="ProtNLM"/>
    </source>
</evidence>
<dbReference type="AlphaFoldDB" id="A0A1I7KKB7"/>
<dbReference type="Pfam" id="PF11161">
    <property type="entry name" value="DUF2944"/>
    <property type="match status" value="1"/>
</dbReference>